<evidence type="ECO:0000313" key="10">
    <source>
        <dbReference type="Proteomes" id="UP000316030"/>
    </source>
</evidence>
<evidence type="ECO:0000256" key="1">
    <source>
        <dbReference type="ARBA" id="ARBA00022670"/>
    </source>
</evidence>
<dbReference type="AlphaFoldDB" id="A0A521AC37"/>
<evidence type="ECO:0000259" key="8">
    <source>
        <dbReference type="Pfam" id="PF01435"/>
    </source>
</evidence>
<accession>A0A521AC37</accession>
<evidence type="ECO:0000256" key="2">
    <source>
        <dbReference type="ARBA" id="ARBA00022723"/>
    </source>
</evidence>
<sequence length="231" mass="24974">MRVLLLLGMALWLAGCAEVMAPVMLAPAERAEAQQQARQAVERFVQVVDAVEPVAEAECRRQSPARNCDYLVAVDDRMRQPPNAFQFEGPSGRPVLVFTVSLIAEVGNADELALVMGHEAAHHILGHIERQQVDAVIGAELFTELATAAGASVPEIRQMQDVGAAVGARVYAKDYEIEADQLGARIARKAGFDPLRGVVYFTRMPDPGNQFLGTHPPNAQRVQAIRQAVGG</sequence>
<dbReference type="RefSeq" id="WP_142491370.1">
    <property type="nucleotide sequence ID" value="NZ_FXTO01000001.1"/>
</dbReference>
<feature type="signal peptide" evidence="7">
    <location>
        <begin position="1"/>
        <end position="21"/>
    </location>
</feature>
<gene>
    <name evidence="9" type="ORF">SAMN06265173_10144</name>
</gene>
<dbReference type="PANTHER" id="PTHR22726:SF1">
    <property type="entry name" value="METALLOENDOPEPTIDASE OMA1, MITOCHONDRIAL"/>
    <property type="match status" value="1"/>
</dbReference>
<dbReference type="GO" id="GO:0016020">
    <property type="term" value="C:membrane"/>
    <property type="evidence" value="ECO:0007669"/>
    <property type="project" value="TreeGrafter"/>
</dbReference>
<reference evidence="9 10" key="1">
    <citation type="submission" date="2017-05" db="EMBL/GenBank/DDBJ databases">
        <authorList>
            <person name="Varghese N."/>
            <person name="Submissions S."/>
        </authorList>
    </citation>
    <scope>NUCLEOTIDE SEQUENCE [LARGE SCALE GENOMIC DNA]</scope>
    <source>
        <strain evidence="9 10">DSM 29506</strain>
    </source>
</reference>
<evidence type="ECO:0000313" key="9">
    <source>
        <dbReference type="EMBL" id="SMO32377.1"/>
    </source>
</evidence>
<organism evidence="9 10">
    <name type="scientific">Thalassovita litoralis</name>
    <dbReference type="NCBI Taxonomy" id="1010611"/>
    <lineage>
        <taxon>Bacteria</taxon>
        <taxon>Pseudomonadati</taxon>
        <taxon>Pseudomonadota</taxon>
        <taxon>Alphaproteobacteria</taxon>
        <taxon>Rhodobacterales</taxon>
        <taxon>Roseobacteraceae</taxon>
        <taxon>Thalassovita</taxon>
    </lineage>
</organism>
<dbReference type="Pfam" id="PF01435">
    <property type="entry name" value="Peptidase_M48"/>
    <property type="match status" value="1"/>
</dbReference>
<dbReference type="EMBL" id="FXTO01000001">
    <property type="protein sequence ID" value="SMO32377.1"/>
    <property type="molecule type" value="Genomic_DNA"/>
</dbReference>
<feature type="domain" description="Peptidase M48" evidence="8">
    <location>
        <begin position="63"/>
        <end position="227"/>
    </location>
</feature>
<dbReference type="InterPro" id="IPR001915">
    <property type="entry name" value="Peptidase_M48"/>
</dbReference>
<keyword evidence="7" id="KW-0732">Signal</keyword>
<keyword evidence="2" id="KW-0479">Metal-binding</keyword>
<evidence type="ECO:0000256" key="7">
    <source>
        <dbReference type="SAM" id="SignalP"/>
    </source>
</evidence>
<keyword evidence="10" id="KW-1185">Reference proteome</keyword>
<evidence type="ECO:0000256" key="5">
    <source>
        <dbReference type="ARBA" id="ARBA00023049"/>
    </source>
</evidence>
<keyword evidence="5 6" id="KW-0482">Metalloprotease</keyword>
<dbReference type="OrthoDB" id="7338723at2"/>
<keyword evidence="1 6" id="KW-0645">Protease</keyword>
<dbReference type="Proteomes" id="UP000316030">
    <property type="component" value="Unassembled WGS sequence"/>
</dbReference>
<dbReference type="GO" id="GO:0046872">
    <property type="term" value="F:metal ion binding"/>
    <property type="evidence" value="ECO:0007669"/>
    <property type="project" value="UniProtKB-KW"/>
</dbReference>
<proteinExistence type="inferred from homology"/>
<evidence type="ECO:0000256" key="3">
    <source>
        <dbReference type="ARBA" id="ARBA00022801"/>
    </source>
</evidence>
<keyword evidence="3 6" id="KW-0378">Hydrolase</keyword>
<feature type="chain" id="PRO_5021774115" evidence="7">
    <location>
        <begin position="22"/>
        <end position="231"/>
    </location>
</feature>
<evidence type="ECO:0000256" key="4">
    <source>
        <dbReference type="ARBA" id="ARBA00022833"/>
    </source>
</evidence>
<comment type="cofactor">
    <cofactor evidence="6">
        <name>Zn(2+)</name>
        <dbReference type="ChEBI" id="CHEBI:29105"/>
    </cofactor>
    <text evidence="6">Binds 1 zinc ion per subunit.</text>
</comment>
<evidence type="ECO:0000256" key="6">
    <source>
        <dbReference type="RuleBase" id="RU003983"/>
    </source>
</evidence>
<protein>
    <submittedName>
        <fullName evidence="9">Zn-dependent protease with chaperone function</fullName>
    </submittedName>
</protein>
<dbReference type="InterPro" id="IPR051156">
    <property type="entry name" value="Mito/Outer_Membr_Metalloprot"/>
</dbReference>
<comment type="similarity">
    <text evidence="6">Belongs to the peptidase M48 family.</text>
</comment>
<dbReference type="GO" id="GO:0004222">
    <property type="term" value="F:metalloendopeptidase activity"/>
    <property type="evidence" value="ECO:0007669"/>
    <property type="project" value="InterPro"/>
</dbReference>
<keyword evidence="4 6" id="KW-0862">Zinc</keyword>
<dbReference type="PROSITE" id="PS51257">
    <property type="entry name" value="PROKAR_LIPOPROTEIN"/>
    <property type="match status" value="1"/>
</dbReference>
<dbReference type="Gene3D" id="3.30.2010.10">
    <property type="entry name" value="Metalloproteases ('zincins'), catalytic domain"/>
    <property type="match status" value="1"/>
</dbReference>
<dbReference type="GO" id="GO:0051603">
    <property type="term" value="P:proteolysis involved in protein catabolic process"/>
    <property type="evidence" value="ECO:0007669"/>
    <property type="project" value="TreeGrafter"/>
</dbReference>
<name>A0A521AC37_9RHOB</name>
<dbReference type="PANTHER" id="PTHR22726">
    <property type="entry name" value="METALLOENDOPEPTIDASE OMA1"/>
    <property type="match status" value="1"/>
</dbReference>